<comment type="caution">
    <text evidence="2">The sequence shown here is derived from an EMBL/GenBank/DDBJ whole genome shotgun (WGS) entry which is preliminary data.</text>
</comment>
<dbReference type="CDD" id="cd02440">
    <property type="entry name" value="AdoMet_MTases"/>
    <property type="match status" value="1"/>
</dbReference>
<keyword evidence="2" id="KW-0489">Methyltransferase</keyword>
<dbReference type="InterPro" id="IPR003356">
    <property type="entry name" value="DNA_methylase_A-5"/>
</dbReference>
<evidence type="ECO:0000313" key="2">
    <source>
        <dbReference type="EMBL" id="MBE1603743.1"/>
    </source>
</evidence>
<dbReference type="PANTHER" id="PTHR42998">
    <property type="entry name" value="TYPE I RESTRICTION ENZYME HINDVIIP M PROTEIN-RELATED"/>
    <property type="match status" value="1"/>
</dbReference>
<accession>A0A927MR79</accession>
<dbReference type="PRINTS" id="PR00507">
    <property type="entry name" value="N12N6MTFRASE"/>
</dbReference>
<evidence type="ECO:0000259" key="1">
    <source>
        <dbReference type="Pfam" id="PF02384"/>
    </source>
</evidence>
<dbReference type="GO" id="GO:0032259">
    <property type="term" value="P:methylation"/>
    <property type="evidence" value="ECO:0007669"/>
    <property type="project" value="UniProtKB-KW"/>
</dbReference>
<dbReference type="GO" id="GO:0003677">
    <property type="term" value="F:DNA binding"/>
    <property type="evidence" value="ECO:0007669"/>
    <property type="project" value="InterPro"/>
</dbReference>
<dbReference type="SUPFAM" id="SSF53335">
    <property type="entry name" value="S-adenosyl-L-methionine-dependent methyltransferases"/>
    <property type="match status" value="1"/>
</dbReference>
<proteinExistence type="predicted"/>
<dbReference type="RefSeq" id="WP_192748482.1">
    <property type="nucleotide sequence ID" value="NZ_BAABJL010000266.1"/>
</dbReference>
<reference evidence="2" key="1">
    <citation type="submission" date="2020-10" db="EMBL/GenBank/DDBJ databases">
        <title>Sequencing the genomes of 1000 actinobacteria strains.</title>
        <authorList>
            <person name="Klenk H.-P."/>
        </authorList>
    </citation>
    <scope>NUCLEOTIDE SEQUENCE</scope>
    <source>
        <strain evidence="2">DSM 45354</strain>
    </source>
</reference>
<dbReference type="AlphaFoldDB" id="A0A927MR79"/>
<dbReference type="Proteomes" id="UP000638648">
    <property type="component" value="Unassembled WGS sequence"/>
</dbReference>
<sequence>MSEDVLVTAAEVARLAGVGRAAVSNWRRRYPDFPQPVEGSAASPKFVLAEVDRWLRETGKLRELSPREALWRALDAGRGEGELLELLADVALHLADTRAKVRLPANVKAALDELSDESPSDLVEDLCEEIFGLQQRQHLATPAPLADLMASLAERATTVFDPACGPGGLLRASAEHGATSLLGQDLHPSLAKLAQARTSLYAEAQVAAGDSLRADAFPDLRADAVLCAPPFAVRDWGHEELGFDRRWEYGLPPKVESELAWLQHCLAHVRPGGPVILLLTAGVASRRPGRGIRQALLRRGALRAVIALPAGVLMSTGVAVHLWVLRAPDSAGAEPLLLVDASRHQPERRGQVDWESVSASVLEPWREFVENGSVAEIPGRQRVVEPIELLDEDVDLTPARHLPVPTPQLDVDTLTRAREEMVSLLGSLAGLLPDVQTADQGVRSTTTVNDLARAGALSLFQTPGRVEMDENVDGPLVLTGRDVITGAPASQRLAEDPRHELVELRPGDIVVPLLAAGDGRFRPQVISEEGLLLGPNLQLIRVDGERLDVEFLAGQLGAAPTSRATSSTVSGVHRLDVRRVEVPVVDLETQRQLGELFRRIRAFRDGLQGAASHGTELADQLVDGLATGTLTTPKP</sequence>
<dbReference type="Pfam" id="PF02384">
    <property type="entry name" value="N6_Mtase"/>
    <property type="match status" value="1"/>
</dbReference>
<feature type="domain" description="DNA methylase adenine-specific" evidence="1">
    <location>
        <begin position="141"/>
        <end position="400"/>
    </location>
</feature>
<organism evidence="2 3">
    <name type="scientific">Actinopolymorpha pittospori</name>
    <dbReference type="NCBI Taxonomy" id="648752"/>
    <lineage>
        <taxon>Bacteria</taxon>
        <taxon>Bacillati</taxon>
        <taxon>Actinomycetota</taxon>
        <taxon>Actinomycetes</taxon>
        <taxon>Propionibacteriales</taxon>
        <taxon>Actinopolymorphaceae</taxon>
        <taxon>Actinopolymorpha</taxon>
    </lineage>
</organism>
<evidence type="ECO:0000313" key="3">
    <source>
        <dbReference type="Proteomes" id="UP000638648"/>
    </source>
</evidence>
<dbReference type="PANTHER" id="PTHR42998:SF1">
    <property type="entry name" value="TYPE I RESTRICTION ENZYME HINDI METHYLASE SUBUNIT"/>
    <property type="match status" value="1"/>
</dbReference>
<keyword evidence="3" id="KW-1185">Reference proteome</keyword>
<name>A0A927MR79_9ACTN</name>
<dbReference type="InterPro" id="IPR029063">
    <property type="entry name" value="SAM-dependent_MTases_sf"/>
</dbReference>
<dbReference type="SUPFAM" id="SSF116734">
    <property type="entry name" value="DNA methylase specificity domain"/>
    <property type="match status" value="1"/>
</dbReference>
<dbReference type="GO" id="GO:0008170">
    <property type="term" value="F:N-methyltransferase activity"/>
    <property type="evidence" value="ECO:0007669"/>
    <property type="project" value="InterPro"/>
</dbReference>
<keyword evidence="2" id="KW-0808">Transferase</keyword>
<dbReference type="EMBL" id="JADBEM010000001">
    <property type="protein sequence ID" value="MBE1603743.1"/>
    <property type="molecule type" value="Genomic_DNA"/>
</dbReference>
<protein>
    <submittedName>
        <fullName evidence="2">SAM-dependent methyltransferase</fullName>
    </submittedName>
</protein>
<dbReference type="InterPro" id="IPR052916">
    <property type="entry name" value="Type-I_RE_MTase_Subunit"/>
</dbReference>
<gene>
    <name evidence="2" type="ORF">HEB94_000591</name>
</gene>
<dbReference type="Gene3D" id="3.40.50.150">
    <property type="entry name" value="Vaccinia Virus protein VP39"/>
    <property type="match status" value="1"/>
</dbReference>